<evidence type="ECO:0000259" key="3">
    <source>
        <dbReference type="Pfam" id="PF03721"/>
    </source>
</evidence>
<dbReference type="Pfam" id="PF03721">
    <property type="entry name" value="UDPG_MGDP_dh_N"/>
    <property type="match status" value="1"/>
</dbReference>
<evidence type="ECO:0000313" key="5">
    <source>
        <dbReference type="Proteomes" id="UP000230481"/>
    </source>
</evidence>
<comment type="similarity">
    <text evidence="1">Belongs to the UDP-glucose/GDP-mannose dehydrogenase family.</text>
</comment>
<dbReference type="PANTHER" id="PTHR43750">
    <property type="entry name" value="UDP-GLUCOSE 6-DEHYDROGENASE TUAD"/>
    <property type="match status" value="1"/>
</dbReference>
<dbReference type="SUPFAM" id="SSF51735">
    <property type="entry name" value="NAD(P)-binding Rossmann-fold domains"/>
    <property type="match status" value="1"/>
</dbReference>
<reference evidence="5" key="1">
    <citation type="submission" date="2017-09" db="EMBL/GenBank/DDBJ databases">
        <title>Depth-based differentiation of microbial function through sediment-hosted aquifers and enrichment of novel symbionts in the deep terrestrial subsurface.</title>
        <authorList>
            <person name="Probst A.J."/>
            <person name="Ladd B."/>
            <person name="Jarett J.K."/>
            <person name="Geller-Mcgrath D.E."/>
            <person name="Sieber C.M.K."/>
            <person name="Emerson J.B."/>
            <person name="Anantharaman K."/>
            <person name="Thomas B.C."/>
            <person name="Malmstrom R."/>
            <person name="Stieglmeier M."/>
            <person name="Klingl A."/>
            <person name="Woyke T."/>
            <person name="Ryan C.M."/>
            <person name="Banfield J.F."/>
        </authorList>
    </citation>
    <scope>NUCLEOTIDE SEQUENCE [LARGE SCALE GENOMIC DNA]</scope>
</reference>
<accession>A0A2M6WVG9</accession>
<protein>
    <recommendedName>
        <fullName evidence="6">UDP-glucose/GDP-mannose dehydrogenase dimerisation domain-containing protein</fullName>
    </recommendedName>
</protein>
<evidence type="ECO:0008006" key="6">
    <source>
        <dbReference type="Google" id="ProtNLM"/>
    </source>
</evidence>
<dbReference type="PANTHER" id="PTHR43750:SF1">
    <property type="entry name" value="GDP-MANNOSE 6-DEHYDROGENASE"/>
    <property type="match status" value="1"/>
</dbReference>
<feature type="domain" description="UDP-glucose/GDP-mannose dehydrogenase N-terminal" evidence="3">
    <location>
        <begin position="9"/>
        <end position="149"/>
    </location>
</feature>
<evidence type="ECO:0000259" key="2">
    <source>
        <dbReference type="Pfam" id="PF00984"/>
    </source>
</evidence>
<dbReference type="GO" id="GO:0016616">
    <property type="term" value="F:oxidoreductase activity, acting on the CH-OH group of donors, NAD or NADP as acceptor"/>
    <property type="evidence" value="ECO:0007669"/>
    <property type="project" value="InterPro"/>
</dbReference>
<sequence length="314" mass="36500">MNFLSKEIIVVVGYGWVGQANALSFREAGYKVYYYDIDKPKLRYKDKYGEAYKAIKPLSSILEKDSSNTWYLLCVGDKVSMEGEQDVSAIRSALDSIKNTKGGIVLRSTVLPEYLKSLKFDFYVPEFLHEKKAVEECMKPHYFILGKKNILKNEPNFFSVWRRSAVKVFEGTPEEASYLKYLSNIWNALRITFVNEFGNAISLPTNKEKLAKNEKIINFFFEEKSYLRYGRSFGGHCLPKDSHAFCRWHKDNGKDMSLIEGMCRSNDSHRKIEEKYPHLPEWFSEWVRPQISGWVAIDALKDSAGRKIKKIFRL</sequence>
<dbReference type="InterPro" id="IPR008927">
    <property type="entry name" value="6-PGluconate_DH-like_C_sf"/>
</dbReference>
<gene>
    <name evidence="4" type="ORF">COT82_01015</name>
</gene>
<dbReference type="Proteomes" id="UP000230481">
    <property type="component" value="Unassembled WGS sequence"/>
</dbReference>
<feature type="domain" description="UDP-glucose/GDP-mannose dehydrogenase dimerisation" evidence="2">
    <location>
        <begin position="175"/>
        <end position="267"/>
    </location>
</feature>
<dbReference type="InterPro" id="IPR014026">
    <property type="entry name" value="UDP-Glc/GDP-Man_DH_dimer"/>
</dbReference>
<proteinExistence type="inferred from homology"/>
<evidence type="ECO:0000256" key="1">
    <source>
        <dbReference type="ARBA" id="ARBA00006601"/>
    </source>
</evidence>
<dbReference type="GO" id="GO:0051287">
    <property type="term" value="F:NAD binding"/>
    <property type="evidence" value="ECO:0007669"/>
    <property type="project" value="InterPro"/>
</dbReference>
<dbReference type="SUPFAM" id="SSF48179">
    <property type="entry name" value="6-phosphogluconate dehydrogenase C-terminal domain-like"/>
    <property type="match status" value="1"/>
</dbReference>
<organism evidence="4 5">
    <name type="scientific">Candidatus Campbellbacteria bacterium CG10_big_fil_rev_8_21_14_0_10_35_52</name>
    <dbReference type="NCBI Taxonomy" id="1974527"/>
    <lineage>
        <taxon>Bacteria</taxon>
        <taxon>Candidatus Campbelliibacteriota</taxon>
    </lineage>
</organism>
<dbReference type="Gene3D" id="1.20.5.170">
    <property type="match status" value="1"/>
</dbReference>
<name>A0A2M6WVG9_9BACT</name>
<evidence type="ECO:0000313" key="4">
    <source>
        <dbReference type="EMBL" id="PIT96805.1"/>
    </source>
</evidence>
<dbReference type="InterPro" id="IPR036291">
    <property type="entry name" value="NAD(P)-bd_dom_sf"/>
</dbReference>
<comment type="caution">
    <text evidence="4">The sequence shown here is derived from an EMBL/GenBank/DDBJ whole genome shotgun (WGS) entry which is preliminary data.</text>
</comment>
<dbReference type="InterPro" id="IPR001732">
    <property type="entry name" value="UDP-Glc/GDP-Man_DH_N"/>
</dbReference>
<dbReference type="Pfam" id="PF00984">
    <property type="entry name" value="UDPG_MGDP_dh"/>
    <property type="match status" value="1"/>
</dbReference>
<dbReference type="EMBL" id="PFAA01000024">
    <property type="protein sequence ID" value="PIT96805.1"/>
    <property type="molecule type" value="Genomic_DNA"/>
</dbReference>
<dbReference type="AlphaFoldDB" id="A0A2M6WVG9"/>
<dbReference type="Gene3D" id="3.40.50.720">
    <property type="entry name" value="NAD(P)-binding Rossmann-like Domain"/>
    <property type="match status" value="2"/>
</dbReference>